<dbReference type="EMBL" id="JAFEMO010000012">
    <property type="protein sequence ID" value="KAH7554161.1"/>
    <property type="molecule type" value="Genomic_DNA"/>
</dbReference>
<keyword evidence="4" id="KW-1133">Transmembrane helix</keyword>
<evidence type="ECO:0000256" key="1">
    <source>
        <dbReference type="ARBA" id="ARBA00004370"/>
    </source>
</evidence>
<accession>A0ABQ8HCE0</accession>
<feature type="region of interest" description="Disordered" evidence="3">
    <location>
        <begin position="1"/>
        <end position="90"/>
    </location>
</feature>
<sequence length="302" mass="34173">MDESRRTPAAESSGTNDQQPPSPPPPGPSSHQPETGQGHPQPAIGYPATAMGYPAPDQRGIPPPYPPYSVESNYNQTTYNMQPQPQPPQDSYTYHTYASSSNNMRLVRALLMFMILLVIFSCISSIIMYFVARNQIPVFRIVSFSVSNFNVSTDSFSSVWEANVTMENRFNSADFHFQHIQSNVYLDDNLLGSSSVEEYVNSITVPRNKKGTVPAKLTVYDSKQNIVEPEKEVIEELRNKWKNGSVDFSFKIYLWTTVKESFLQARHWKIGILCRDVKIEFDNSESPNGKFKGNPKYCNSLF</sequence>
<keyword evidence="4" id="KW-0812">Transmembrane</keyword>
<dbReference type="InterPro" id="IPR044839">
    <property type="entry name" value="NDR1-like"/>
</dbReference>
<feature type="compositionally biased region" description="Polar residues" evidence="3">
    <location>
        <begin position="70"/>
        <end position="90"/>
    </location>
</feature>
<evidence type="ECO:0000256" key="2">
    <source>
        <dbReference type="ARBA" id="ARBA00023136"/>
    </source>
</evidence>
<protein>
    <recommendedName>
        <fullName evidence="7">Late embryogenesis abundant protein LEA-2 subgroup domain-containing protein</fullName>
    </recommendedName>
</protein>
<reference evidence="5 6" key="1">
    <citation type="submission" date="2021-02" db="EMBL/GenBank/DDBJ databases">
        <title>Plant Genome Project.</title>
        <authorList>
            <person name="Zhang R.-G."/>
        </authorList>
    </citation>
    <scope>NUCLEOTIDE SEQUENCE [LARGE SCALE GENOMIC DNA]</scope>
    <source>
        <tissue evidence="5">Leaves</tissue>
    </source>
</reference>
<dbReference type="PANTHER" id="PTHR31234:SF35">
    <property type="entry name" value="LATE EMBRYOGENESIS ABUNDANT (LEA) HYDROXYPROLINE-RICH GLYCOPROTEIN FAMILY"/>
    <property type="match status" value="1"/>
</dbReference>
<evidence type="ECO:0000313" key="6">
    <source>
        <dbReference type="Proteomes" id="UP000827721"/>
    </source>
</evidence>
<dbReference type="Proteomes" id="UP000827721">
    <property type="component" value="Unassembled WGS sequence"/>
</dbReference>
<evidence type="ECO:0000313" key="5">
    <source>
        <dbReference type="EMBL" id="KAH7554161.1"/>
    </source>
</evidence>
<organism evidence="5 6">
    <name type="scientific">Xanthoceras sorbifolium</name>
    <dbReference type="NCBI Taxonomy" id="99658"/>
    <lineage>
        <taxon>Eukaryota</taxon>
        <taxon>Viridiplantae</taxon>
        <taxon>Streptophyta</taxon>
        <taxon>Embryophyta</taxon>
        <taxon>Tracheophyta</taxon>
        <taxon>Spermatophyta</taxon>
        <taxon>Magnoliopsida</taxon>
        <taxon>eudicotyledons</taxon>
        <taxon>Gunneridae</taxon>
        <taxon>Pentapetalae</taxon>
        <taxon>rosids</taxon>
        <taxon>malvids</taxon>
        <taxon>Sapindales</taxon>
        <taxon>Sapindaceae</taxon>
        <taxon>Xanthoceroideae</taxon>
        <taxon>Xanthoceras</taxon>
    </lineage>
</organism>
<gene>
    <name evidence="5" type="ORF">JRO89_XS12G0122500</name>
</gene>
<comment type="subcellular location">
    <subcellularLocation>
        <location evidence="1">Membrane</location>
    </subcellularLocation>
</comment>
<evidence type="ECO:0000256" key="4">
    <source>
        <dbReference type="SAM" id="Phobius"/>
    </source>
</evidence>
<proteinExistence type="predicted"/>
<feature type="transmembrane region" description="Helical" evidence="4">
    <location>
        <begin position="109"/>
        <end position="132"/>
    </location>
</feature>
<keyword evidence="6" id="KW-1185">Reference proteome</keyword>
<evidence type="ECO:0008006" key="7">
    <source>
        <dbReference type="Google" id="ProtNLM"/>
    </source>
</evidence>
<comment type="caution">
    <text evidence="5">The sequence shown here is derived from an EMBL/GenBank/DDBJ whole genome shotgun (WGS) entry which is preliminary data.</text>
</comment>
<dbReference type="PANTHER" id="PTHR31234">
    <property type="entry name" value="LATE EMBRYOGENESIS ABUNDANT (LEA) HYDROXYPROLINE-RICH GLYCOPROTEIN FAMILY"/>
    <property type="match status" value="1"/>
</dbReference>
<evidence type="ECO:0000256" key="3">
    <source>
        <dbReference type="SAM" id="MobiDB-lite"/>
    </source>
</evidence>
<keyword evidence="2 4" id="KW-0472">Membrane</keyword>
<name>A0ABQ8HCE0_9ROSI</name>